<comment type="caution">
    <text evidence="3">The sequence shown here is derived from an EMBL/GenBank/DDBJ whole genome shotgun (WGS) entry which is preliminary data.</text>
</comment>
<evidence type="ECO:0000256" key="1">
    <source>
        <dbReference type="SAM" id="Coils"/>
    </source>
</evidence>
<dbReference type="EMBL" id="SDEE01001355">
    <property type="protein sequence ID" value="RXW12206.1"/>
    <property type="molecule type" value="Genomic_DNA"/>
</dbReference>
<keyword evidence="1" id="KW-0175">Coiled coil</keyword>
<organism evidence="3 4">
    <name type="scientific">Candolleomyces aberdarensis</name>
    <dbReference type="NCBI Taxonomy" id="2316362"/>
    <lineage>
        <taxon>Eukaryota</taxon>
        <taxon>Fungi</taxon>
        <taxon>Dikarya</taxon>
        <taxon>Basidiomycota</taxon>
        <taxon>Agaricomycotina</taxon>
        <taxon>Agaricomycetes</taxon>
        <taxon>Agaricomycetidae</taxon>
        <taxon>Agaricales</taxon>
        <taxon>Agaricineae</taxon>
        <taxon>Psathyrellaceae</taxon>
        <taxon>Candolleomyces</taxon>
    </lineage>
</organism>
<keyword evidence="4" id="KW-1185">Reference proteome</keyword>
<dbReference type="Proteomes" id="UP000290288">
    <property type="component" value="Unassembled WGS sequence"/>
</dbReference>
<feature type="coiled-coil region" evidence="1">
    <location>
        <begin position="38"/>
        <end position="65"/>
    </location>
</feature>
<feature type="region of interest" description="Disordered" evidence="2">
    <location>
        <begin position="1"/>
        <end position="24"/>
    </location>
</feature>
<dbReference type="Gene3D" id="3.80.10.10">
    <property type="entry name" value="Ribonuclease Inhibitor"/>
    <property type="match status" value="1"/>
</dbReference>
<evidence type="ECO:0000313" key="4">
    <source>
        <dbReference type="Proteomes" id="UP000290288"/>
    </source>
</evidence>
<evidence type="ECO:0008006" key="5">
    <source>
        <dbReference type="Google" id="ProtNLM"/>
    </source>
</evidence>
<dbReference type="InterPro" id="IPR032675">
    <property type="entry name" value="LRR_dom_sf"/>
</dbReference>
<dbReference type="AlphaFoldDB" id="A0A4Q2D178"/>
<name>A0A4Q2D178_9AGAR</name>
<dbReference type="STRING" id="2316362.A0A4Q2D178"/>
<reference evidence="3 4" key="1">
    <citation type="submission" date="2019-01" db="EMBL/GenBank/DDBJ databases">
        <title>Draft genome sequence of Psathyrella aberdarensis IHI B618.</title>
        <authorList>
            <person name="Buettner E."/>
            <person name="Kellner H."/>
        </authorList>
    </citation>
    <scope>NUCLEOTIDE SEQUENCE [LARGE SCALE GENOMIC DNA]</scope>
    <source>
        <strain evidence="3 4">IHI B618</strain>
    </source>
</reference>
<proteinExistence type="predicted"/>
<dbReference type="SUPFAM" id="SSF52047">
    <property type="entry name" value="RNI-like"/>
    <property type="match status" value="1"/>
</dbReference>
<evidence type="ECO:0000313" key="3">
    <source>
        <dbReference type="EMBL" id="RXW12206.1"/>
    </source>
</evidence>
<accession>A0A4Q2D178</accession>
<evidence type="ECO:0000256" key="2">
    <source>
        <dbReference type="SAM" id="MobiDB-lite"/>
    </source>
</evidence>
<sequence>MLSAGEQCLKSLSTSNRPPSPQEASVAGEYLQLCDQKLQVVDTRITALEHELEQLKTQRTIIERERHRYADILSARRLLPPEIIGRFMELACMYDSESSRNLETHQQVSSFMLVSREWYRTACGVAHFWTELAMDLTNYSAEETQSVIVKASNRSARASELYLSLHIAFSAAAPANTQIFDFIHSLVPRLGLLSLRIQVDSTSDLVVLDTLFHPPPSSSALVWPTLHTLQISIQSQQEITADAQLSFLSSNFPLLRTAAISSSNISFTSYQMPWFNLMRLDLGPLGRPESQKYVSIIGACTNLRSLHLCTQSYIDINGINSVPVITLPHLTHLHVESSGYHDGEQLLPLLNVPSLQSCIYTVSVTGSYSTSIVRRLTDLFRRSGCSASMKYLELDLSRGTFYSPNALRNLFLEVPHLTVLKLSGYKMEVDALREVPLSVRELSIKISYYRVDDSRKTFVDYLNSRFASSTDIPVKARLHLADTVHTLAVRKRLDSLKKEVGSALDVVMD</sequence>
<dbReference type="OrthoDB" id="3069011at2759"/>
<protein>
    <recommendedName>
        <fullName evidence="5">F-box domain-containing protein</fullName>
    </recommendedName>
</protein>
<gene>
    <name evidence="3" type="ORF">EST38_g13650</name>
</gene>